<gene>
    <name evidence="3" type="ORF">H8E23_13240</name>
</gene>
<dbReference type="InterPro" id="IPR029063">
    <property type="entry name" value="SAM-dependent_MTases_sf"/>
</dbReference>
<dbReference type="GO" id="GO:0008276">
    <property type="term" value="F:protein methyltransferase activity"/>
    <property type="evidence" value="ECO:0007669"/>
    <property type="project" value="TreeGrafter"/>
</dbReference>
<dbReference type="Gene3D" id="3.40.50.150">
    <property type="entry name" value="Vaccinia Virus protein VP39"/>
    <property type="match status" value="1"/>
</dbReference>
<dbReference type="GO" id="GO:0005840">
    <property type="term" value="C:ribosome"/>
    <property type="evidence" value="ECO:0007669"/>
    <property type="project" value="UniProtKB-KW"/>
</dbReference>
<dbReference type="CDD" id="cd02440">
    <property type="entry name" value="AdoMet_MTases"/>
    <property type="match status" value="1"/>
</dbReference>
<dbReference type="PANTHER" id="PTHR43648:SF1">
    <property type="entry name" value="ELECTRON TRANSFER FLAVOPROTEIN BETA SUBUNIT LYSINE METHYLTRANSFERASE"/>
    <property type="match status" value="1"/>
</dbReference>
<accession>A0A8J6NTJ0</accession>
<proteinExistence type="predicted"/>
<protein>
    <submittedName>
        <fullName evidence="3">50S ribosomal protein L11 methyltransferase</fullName>
    </submittedName>
</protein>
<evidence type="ECO:0000313" key="4">
    <source>
        <dbReference type="Proteomes" id="UP000603434"/>
    </source>
</evidence>
<dbReference type="InterPro" id="IPR050078">
    <property type="entry name" value="Ribosomal_L11_MeTrfase_PrmA"/>
</dbReference>
<evidence type="ECO:0000256" key="1">
    <source>
        <dbReference type="ARBA" id="ARBA00022603"/>
    </source>
</evidence>
<sequence>MSSTGYVQSERKTSFDSPYKDLFIYYLHGQVVPDQNLFDPDFIGCWPEDEFSFLFFSRPARAKVEKLLNSQPRLTLLDEFQMTYDQWQGGRLAPFRVGRFHIAPPWQMPWNNQEISQEELPIVLDPGVVFGTGTHPTTCSCLEALELVFGRAKIVSALDLGTGTGLLALAASRLGSPKTLAVDLNFLAVNTAIKNVRLNRLQDSVLVVQGRAEDFIDSPSDLVIANIHYEVMKHLIQAQGFCAKKWFILSGLLRTQAKDIASSLSRHPFQIIKKWEQDGIWHTFFGKIG</sequence>
<dbReference type="SUPFAM" id="SSF53335">
    <property type="entry name" value="S-adenosyl-L-methionine-dependent methyltransferases"/>
    <property type="match status" value="1"/>
</dbReference>
<keyword evidence="3" id="KW-0689">Ribosomal protein</keyword>
<keyword evidence="2" id="KW-0808">Transferase</keyword>
<dbReference type="PANTHER" id="PTHR43648">
    <property type="entry name" value="ELECTRON TRANSFER FLAVOPROTEIN BETA SUBUNIT LYSINE METHYLTRANSFERASE"/>
    <property type="match status" value="1"/>
</dbReference>
<dbReference type="AlphaFoldDB" id="A0A8J6NTJ0"/>
<dbReference type="GO" id="GO:0032259">
    <property type="term" value="P:methylation"/>
    <property type="evidence" value="ECO:0007669"/>
    <property type="project" value="UniProtKB-KW"/>
</dbReference>
<comment type="caution">
    <text evidence="3">The sequence shown here is derived from an EMBL/GenBank/DDBJ whole genome shotgun (WGS) entry which is preliminary data.</text>
</comment>
<keyword evidence="1 3" id="KW-0489">Methyltransferase</keyword>
<dbReference type="Pfam" id="PF06325">
    <property type="entry name" value="PrmA"/>
    <property type="match status" value="1"/>
</dbReference>
<dbReference type="EMBL" id="JACNJH010000184">
    <property type="protein sequence ID" value="MBC8362350.1"/>
    <property type="molecule type" value="Genomic_DNA"/>
</dbReference>
<evidence type="ECO:0000313" key="3">
    <source>
        <dbReference type="EMBL" id="MBC8362350.1"/>
    </source>
</evidence>
<name>A0A8J6NTJ0_9BACT</name>
<organism evidence="3 4">
    <name type="scientific">Candidatus Desulfatibia profunda</name>
    <dbReference type="NCBI Taxonomy" id="2841695"/>
    <lineage>
        <taxon>Bacteria</taxon>
        <taxon>Pseudomonadati</taxon>
        <taxon>Thermodesulfobacteriota</taxon>
        <taxon>Desulfobacteria</taxon>
        <taxon>Desulfobacterales</taxon>
        <taxon>Desulfobacterales incertae sedis</taxon>
        <taxon>Candidatus Desulfatibia</taxon>
    </lineage>
</organism>
<evidence type="ECO:0000256" key="2">
    <source>
        <dbReference type="ARBA" id="ARBA00022679"/>
    </source>
</evidence>
<dbReference type="Proteomes" id="UP000603434">
    <property type="component" value="Unassembled WGS sequence"/>
</dbReference>
<keyword evidence="3" id="KW-0687">Ribonucleoprotein</keyword>
<reference evidence="3 4" key="1">
    <citation type="submission" date="2020-08" db="EMBL/GenBank/DDBJ databases">
        <title>Bridging the membrane lipid divide: bacteria of the FCB group superphylum have the potential to synthesize archaeal ether lipids.</title>
        <authorList>
            <person name="Villanueva L."/>
            <person name="Von Meijenfeldt F.A.B."/>
            <person name="Westbye A.B."/>
            <person name="Yadav S."/>
            <person name="Hopmans E.C."/>
            <person name="Dutilh B.E."/>
            <person name="Sinninghe Damste J.S."/>
        </authorList>
    </citation>
    <scope>NUCLEOTIDE SEQUENCE [LARGE SCALE GENOMIC DNA]</scope>
    <source>
        <strain evidence="3">NIOZ-UU30</strain>
    </source>
</reference>